<protein>
    <recommendedName>
        <fullName evidence="8 10">Phosphate acyltransferase</fullName>
        <ecNumber evidence="8 10">2.3.1.274</ecNumber>
    </recommendedName>
    <alternativeName>
        <fullName evidence="10">Acyl-ACP phosphotransacylase</fullName>
    </alternativeName>
    <alternativeName>
        <fullName evidence="10">Acyl-[acyl-carrier-protein]--phosphate acyltransferase</fullName>
    </alternativeName>
    <alternativeName>
        <fullName evidence="10">Phosphate-acyl-ACP acyltransferase</fullName>
    </alternativeName>
</protein>
<dbReference type="RefSeq" id="WP_012674830.1">
    <property type="nucleotide sequence ID" value="NC_012438.1"/>
</dbReference>
<evidence type="ECO:0000256" key="4">
    <source>
        <dbReference type="ARBA" id="ARBA00022679"/>
    </source>
</evidence>
<evidence type="ECO:0000313" key="12">
    <source>
        <dbReference type="Proteomes" id="UP000001369"/>
    </source>
</evidence>
<dbReference type="eggNOG" id="COG0416">
    <property type="taxonomic scope" value="Bacteria"/>
</dbReference>
<comment type="subcellular location">
    <subcellularLocation>
        <location evidence="10">Cytoplasm</location>
    </subcellularLocation>
    <text evidence="10">Associated with the membrane possibly through PlsY.</text>
</comment>
<dbReference type="STRING" id="204536.SULAZ_1567"/>
<dbReference type="InterPro" id="IPR003664">
    <property type="entry name" value="FA_synthesis"/>
</dbReference>
<name>C1DWP4_SULAA</name>
<accession>C1DWP4</accession>
<proteinExistence type="inferred from homology"/>
<dbReference type="AlphaFoldDB" id="C1DWP4"/>
<keyword evidence="12" id="KW-1185">Reference proteome</keyword>
<evidence type="ECO:0000313" key="11">
    <source>
        <dbReference type="EMBL" id="ACN99517.1"/>
    </source>
</evidence>
<dbReference type="GO" id="GO:0008654">
    <property type="term" value="P:phospholipid biosynthetic process"/>
    <property type="evidence" value="ECO:0007669"/>
    <property type="project" value="UniProtKB-KW"/>
</dbReference>
<evidence type="ECO:0000256" key="7">
    <source>
        <dbReference type="ARBA" id="ARBA00023264"/>
    </source>
</evidence>
<comment type="similarity">
    <text evidence="10">Belongs to the PlsX family.</text>
</comment>
<dbReference type="PANTHER" id="PTHR30100">
    <property type="entry name" value="FATTY ACID/PHOSPHOLIPID SYNTHESIS PROTEIN PLSX"/>
    <property type="match status" value="1"/>
</dbReference>
<evidence type="ECO:0000256" key="5">
    <source>
        <dbReference type="ARBA" id="ARBA00023098"/>
    </source>
</evidence>
<dbReference type="HAMAP" id="MF_00019">
    <property type="entry name" value="PlsX"/>
    <property type="match status" value="1"/>
</dbReference>
<comment type="subunit">
    <text evidence="9 10">Homodimer. Probably interacts with PlsY.</text>
</comment>
<comment type="function">
    <text evidence="10">Catalyzes the reversible formation of acyl-phosphate (acyl-PO(4)) from acyl-[acyl-carrier-protein] (acyl-ACP). This enzyme utilizes acyl-ACP as fatty acyl donor, but not acyl-CoA.</text>
</comment>
<dbReference type="GO" id="GO:0006633">
    <property type="term" value="P:fatty acid biosynthetic process"/>
    <property type="evidence" value="ECO:0007669"/>
    <property type="project" value="UniProtKB-UniRule"/>
</dbReference>
<evidence type="ECO:0000256" key="9">
    <source>
        <dbReference type="ARBA" id="ARBA00046608"/>
    </source>
</evidence>
<dbReference type="Pfam" id="PF02504">
    <property type="entry name" value="FA_synthesis"/>
    <property type="match status" value="1"/>
</dbReference>
<reference evidence="11 12" key="1">
    <citation type="journal article" date="2009" name="J. Bacteriol.">
        <title>Complete and draft genome sequences of six members of the Aquificales.</title>
        <authorList>
            <person name="Reysenbach A.L."/>
            <person name="Hamamura N."/>
            <person name="Podar M."/>
            <person name="Griffiths E."/>
            <person name="Ferreira S."/>
            <person name="Hochstein R."/>
            <person name="Heidelberg J."/>
            <person name="Johnson J."/>
            <person name="Mead D."/>
            <person name="Pohorille A."/>
            <person name="Sarmiento M."/>
            <person name="Schweighofer K."/>
            <person name="Seshadri R."/>
            <person name="Voytek M.A."/>
        </authorList>
    </citation>
    <scope>NUCLEOTIDE SEQUENCE [LARGE SCALE GENOMIC DNA]</scope>
    <source>
        <strain evidence="12">Az-Fu1 / DSM 15241 / OCM 825</strain>
    </source>
</reference>
<dbReference type="InterPro" id="IPR012281">
    <property type="entry name" value="Phospholipid_synth_PlsX-like"/>
</dbReference>
<comment type="catalytic activity">
    <reaction evidence="1 10">
        <text>a fatty acyl-[ACP] + phosphate = an acyl phosphate + holo-[ACP]</text>
        <dbReference type="Rhea" id="RHEA:42292"/>
        <dbReference type="Rhea" id="RHEA-COMP:9685"/>
        <dbReference type="Rhea" id="RHEA-COMP:14125"/>
        <dbReference type="ChEBI" id="CHEBI:43474"/>
        <dbReference type="ChEBI" id="CHEBI:59918"/>
        <dbReference type="ChEBI" id="CHEBI:64479"/>
        <dbReference type="ChEBI" id="CHEBI:138651"/>
        <dbReference type="EC" id="2.3.1.274"/>
    </reaction>
</comment>
<keyword evidence="5 10" id="KW-0443">Lipid metabolism</keyword>
<dbReference type="EMBL" id="CP001229">
    <property type="protein sequence ID" value="ACN99517.1"/>
    <property type="molecule type" value="Genomic_DNA"/>
</dbReference>
<evidence type="ECO:0000256" key="10">
    <source>
        <dbReference type="HAMAP-Rule" id="MF_00019"/>
    </source>
</evidence>
<comment type="pathway">
    <text evidence="10">Lipid metabolism; phospholipid metabolism.</text>
</comment>
<dbReference type="PIRSF" id="PIRSF002465">
    <property type="entry name" value="Phsphlp_syn_PlsX"/>
    <property type="match status" value="1"/>
</dbReference>
<dbReference type="SUPFAM" id="SSF53659">
    <property type="entry name" value="Isocitrate/Isopropylmalate dehydrogenase-like"/>
    <property type="match status" value="1"/>
</dbReference>
<dbReference type="NCBIfam" id="TIGR00182">
    <property type="entry name" value="plsX"/>
    <property type="match status" value="1"/>
</dbReference>
<evidence type="ECO:0000256" key="8">
    <source>
        <dbReference type="ARBA" id="ARBA00024069"/>
    </source>
</evidence>
<keyword evidence="7 10" id="KW-1208">Phospholipid metabolism</keyword>
<dbReference type="GO" id="GO:0043811">
    <property type="term" value="F:phosphate:acyl-[acyl carrier protein] acyltransferase activity"/>
    <property type="evidence" value="ECO:0007669"/>
    <property type="project" value="UniProtKB-UniRule"/>
</dbReference>
<keyword evidence="4 10" id="KW-0808">Transferase</keyword>
<evidence type="ECO:0000256" key="6">
    <source>
        <dbReference type="ARBA" id="ARBA00023209"/>
    </source>
</evidence>
<dbReference type="HOGENOM" id="CLU_039379_1_1_0"/>
<keyword evidence="3 10" id="KW-0444">Lipid biosynthesis</keyword>
<dbReference type="Gene3D" id="3.40.718.10">
    <property type="entry name" value="Isopropylmalate Dehydrogenase"/>
    <property type="match status" value="1"/>
</dbReference>
<keyword evidence="6 10" id="KW-0594">Phospholipid biosynthesis</keyword>
<keyword evidence="2 10" id="KW-0963">Cytoplasm</keyword>
<evidence type="ECO:0000256" key="2">
    <source>
        <dbReference type="ARBA" id="ARBA00022490"/>
    </source>
</evidence>
<dbReference type="OrthoDB" id="9806408at2"/>
<dbReference type="PANTHER" id="PTHR30100:SF1">
    <property type="entry name" value="PHOSPHATE ACYLTRANSFERASE"/>
    <property type="match status" value="1"/>
</dbReference>
<organism evidence="11 12">
    <name type="scientific">Sulfurihydrogenibium azorense (strain DSM 15241 / OCM 825 / Az-Fu1)</name>
    <dbReference type="NCBI Taxonomy" id="204536"/>
    <lineage>
        <taxon>Bacteria</taxon>
        <taxon>Pseudomonadati</taxon>
        <taxon>Aquificota</taxon>
        <taxon>Aquificia</taxon>
        <taxon>Aquificales</taxon>
        <taxon>Hydrogenothermaceae</taxon>
        <taxon>Sulfurihydrogenibium</taxon>
    </lineage>
</organism>
<dbReference type="GO" id="GO:0005737">
    <property type="term" value="C:cytoplasm"/>
    <property type="evidence" value="ECO:0007669"/>
    <property type="project" value="UniProtKB-SubCell"/>
</dbReference>
<sequence>MYIALDAMGGDYAPLCNIKGAIEFAKEYKIGVYLVGNEEILKQEIKKHNLSIENLPIEIVHAPEVIEMHESPSIALRKKRNSSMHIAGKLVREGKASAFVSAGNTGAAMSVGKFIVGAAEGIERPGIAVAFPNKKGSRTVLIDVGANVDSRPRHLLYFAVMGHTYVKEILKTSDNPRVGILSIGEEEGKGNELVKDTYPLLKMTNLNFVGNAEGRDIFTGDFDVIVCDGFVGNVVLKTSESLGMIILEMIKEEVEKSLVSKIGAALMLPALRRFKKKADFAEYGGAPLLGTKGTCIITHGRADERAIKNALRFASEFVNHDFNKKLLDNINTLLPEELRKSKEDDLNGVLNGQ</sequence>
<dbReference type="UniPathway" id="UPA00085"/>
<evidence type="ECO:0000256" key="1">
    <source>
        <dbReference type="ARBA" id="ARBA00001232"/>
    </source>
</evidence>
<gene>
    <name evidence="10 11" type="primary">plsX</name>
    <name evidence="11" type="ordered locus">SULAZ_1567</name>
</gene>
<dbReference type="Proteomes" id="UP000001369">
    <property type="component" value="Chromosome"/>
</dbReference>
<dbReference type="EC" id="2.3.1.274" evidence="8 10"/>
<dbReference type="KEGG" id="saf:SULAZ_1567"/>
<evidence type="ECO:0000256" key="3">
    <source>
        <dbReference type="ARBA" id="ARBA00022516"/>
    </source>
</evidence>